<proteinExistence type="inferred from homology"/>
<keyword evidence="4 8" id="KW-0963">Cytoplasm</keyword>
<dbReference type="FunFam" id="3.10.20.340:FF:000003">
    <property type="entry name" value="Arginine biosynthesis bifunctional protein ArgJ"/>
    <property type="match status" value="1"/>
</dbReference>
<dbReference type="SUPFAM" id="SSF56266">
    <property type="entry name" value="DmpA/ArgJ-like"/>
    <property type="match status" value="1"/>
</dbReference>
<comment type="subcellular location">
    <subcellularLocation>
        <location evidence="1 8">Cytoplasm</location>
    </subcellularLocation>
</comment>
<dbReference type="Pfam" id="PF01960">
    <property type="entry name" value="ArgJ"/>
    <property type="match status" value="1"/>
</dbReference>
<evidence type="ECO:0000256" key="6">
    <source>
        <dbReference type="ARBA" id="ARBA00022813"/>
    </source>
</evidence>
<comment type="pathway">
    <text evidence="8">Amino-acid biosynthesis; L-arginine biosynthesis; N(2)-acetyl-L-ornithine from L-glutamate: step 1/4.</text>
</comment>
<evidence type="ECO:0000256" key="8">
    <source>
        <dbReference type="HAMAP-Rule" id="MF_01106"/>
    </source>
</evidence>
<evidence type="ECO:0000256" key="4">
    <source>
        <dbReference type="ARBA" id="ARBA00022490"/>
    </source>
</evidence>
<organism evidence="9 10">
    <name type="scientific">Flaviflexus ciconiae</name>
    <dbReference type="NCBI Taxonomy" id="2496867"/>
    <lineage>
        <taxon>Bacteria</taxon>
        <taxon>Bacillati</taxon>
        <taxon>Actinomycetota</taxon>
        <taxon>Actinomycetes</taxon>
        <taxon>Actinomycetales</taxon>
        <taxon>Actinomycetaceae</taxon>
        <taxon>Flaviflexus</taxon>
    </lineage>
</organism>
<protein>
    <recommendedName>
        <fullName evidence="8">Arginine biosynthesis bifunctional protein ArgJ</fullName>
    </recommendedName>
    <domain>
        <recommendedName>
            <fullName evidence="8">Glutamate N-acetyltransferase</fullName>
            <ecNumber evidence="8">2.3.1.35</ecNumber>
        </recommendedName>
        <alternativeName>
            <fullName evidence="8">Ornithine acetyltransferase</fullName>
            <shortName evidence="8">OATase</shortName>
        </alternativeName>
        <alternativeName>
            <fullName evidence="8">Ornithine transacetylase</fullName>
        </alternativeName>
    </domain>
    <domain>
        <recommendedName>
            <fullName evidence="8">Amino-acid acetyltransferase</fullName>
            <ecNumber evidence="8">2.3.1.1</ecNumber>
        </recommendedName>
        <alternativeName>
            <fullName evidence="8">N-acetylglutamate synthase</fullName>
            <shortName evidence="8">AGSase</shortName>
        </alternativeName>
    </domain>
    <component>
        <recommendedName>
            <fullName evidence="8">Arginine biosynthesis bifunctional protein ArgJ alpha chain</fullName>
        </recommendedName>
    </component>
    <component>
        <recommendedName>
            <fullName evidence="8">Arginine biosynthesis bifunctional protein ArgJ beta chain</fullName>
        </recommendedName>
    </component>
</protein>
<dbReference type="EMBL" id="CP034593">
    <property type="protein sequence ID" value="AZQ76658.1"/>
    <property type="molecule type" value="Genomic_DNA"/>
</dbReference>
<feature type="binding site" evidence="8">
    <location>
        <position position="166"/>
    </location>
    <ligand>
        <name>substrate</name>
    </ligand>
</feature>
<dbReference type="EC" id="2.3.1.1" evidence="8"/>
<comment type="similarity">
    <text evidence="2 8">Belongs to the ArgJ family.</text>
</comment>
<evidence type="ECO:0000256" key="5">
    <source>
        <dbReference type="ARBA" id="ARBA00022679"/>
    </source>
</evidence>
<dbReference type="NCBIfam" id="NF003802">
    <property type="entry name" value="PRK05388.1"/>
    <property type="match status" value="1"/>
</dbReference>
<accession>A0A3Q9G3P9</accession>
<feature type="chain" id="PRO_5023407748" description="Arginine biosynthesis bifunctional protein ArgJ beta chain" evidence="8">
    <location>
        <begin position="177"/>
        <end position="385"/>
    </location>
</feature>
<dbReference type="CDD" id="cd02152">
    <property type="entry name" value="OAT"/>
    <property type="match status" value="1"/>
</dbReference>
<reference evidence="9 10" key="1">
    <citation type="submission" date="2018-12" db="EMBL/GenBank/DDBJ databases">
        <title>Complete genome sequence of Flaviflexus sp. H23T48.</title>
        <authorList>
            <person name="Bae J.-W."/>
            <person name="Lee J.-Y."/>
        </authorList>
    </citation>
    <scope>NUCLEOTIDE SEQUENCE [LARGE SCALE GENOMIC DNA]</scope>
    <source>
        <strain evidence="9 10">H23T48</strain>
    </source>
</reference>
<dbReference type="Proteomes" id="UP000280344">
    <property type="component" value="Chromosome"/>
</dbReference>
<dbReference type="KEGG" id="flh:EJ997_04175"/>
<comment type="subunit">
    <text evidence="3 8">Heterotetramer of two alpha and two beta chains.</text>
</comment>
<keyword evidence="5 8" id="KW-0808">Transferase</keyword>
<feature type="binding site" evidence="8">
    <location>
        <position position="144"/>
    </location>
    <ligand>
        <name>substrate</name>
    </ligand>
</feature>
<feature type="binding site" evidence="8">
    <location>
        <position position="385"/>
    </location>
    <ligand>
        <name>substrate</name>
    </ligand>
</feature>
<feature type="site" description="Involved in the stabilization of negative charge on the oxyanion by the formation of the oxyanion hole" evidence="8">
    <location>
        <position position="107"/>
    </location>
</feature>
<dbReference type="GO" id="GO:0005737">
    <property type="term" value="C:cytoplasm"/>
    <property type="evidence" value="ECO:0007669"/>
    <property type="project" value="UniProtKB-SubCell"/>
</dbReference>
<dbReference type="GO" id="GO:0004042">
    <property type="term" value="F:L-glutamate N-acetyltransferase activity"/>
    <property type="evidence" value="ECO:0007669"/>
    <property type="project" value="UniProtKB-UniRule"/>
</dbReference>
<dbReference type="PANTHER" id="PTHR23100">
    <property type="entry name" value="ARGININE BIOSYNTHESIS BIFUNCTIONAL PROTEIN ARGJ"/>
    <property type="match status" value="1"/>
</dbReference>
<sequence>MITYPKGFRASGITAGLKESGKADLALVVNDGPLDVAAGVFTTNRIVAWPVVWTRDVVSDGKMRAVVLNSGNANVATPGGMAVTEATAEQVAKVLSIVASEVGVCSTGVIGTKLSAEPLVAGVDVAAGALSTSGGHDAARAIMTTDTRPKEATFEAGGYRIGGMAKGAGMIAPGMATMLCVITTDAVIDAETAQEALASSSDKTFNRIDVDGCMSTNDTVLLLASGASGVTPDAQDFADGVRRVCQDLARQMIGDAEGASHDIAVRVTNAASEVGALAVARAIAQSNLFKCAIFGNDPNWGRIISAAGTVPESVAPFEPADLAVLINGIAVCENGVDTGRRDEVDMQSDRLVDIELRLGSGTESATVLTNDLTYDYVTENSAYTT</sequence>
<dbReference type="RefSeq" id="WP_126703466.1">
    <property type="nucleotide sequence ID" value="NZ_CP034593.1"/>
</dbReference>
<keyword evidence="6 8" id="KW-0068">Autocatalytic cleavage</keyword>
<dbReference type="EC" id="2.3.1.35" evidence="8"/>
<feature type="binding site" evidence="8">
    <location>
        <position position="257"/>
    </location>
    <ligand>
        <name>substrate</name>
    </ligand>
</feature>
<dbReference type="NCBIfam" id="TIGR00120">
    <property type="entry name" value="ArgJ"/>
    <property type="match status" value="1"/>
</dbReference>
<evidence type="ECO:0000256" key="1">
    <source>
        <dbReference type="ARBA" id="ARBA00004496"/>
    </source>
</evidence>
<evidence type="ECO:0000256" key="3">
    <source>
        <dbReference type="ARBA" id="ARBA00011475"/>
    </source>
</evidence>
<keyword evidence="8" id="KW-0028">Amino-acid biosynthesis</keyword>
<comment type="function">
    <text evidence="8">Catalyzes two activities which are involved in the cyclic version of arginine biosynthesis: the synthesis of N-acetylglutamate from glutamate and acetyl-CoA as the acetyl donor, and of ornithine by transacetylation between N(2)-acetylornithine and glutamate.</text>
</comment>
<comment type="catalytic activity">
    <reaction evidence="8">
        <text>N(2)-acetyl-L-ornithine + L-glutamate = N-acetyl-L-glutamate + L-ornithine</text>
        <dbReference type="Rhea" id="RHEA:15349"/>
        <dbReference type="ChEBI" id="CHEBI:29985"/>
        <dbReference type="ChEBI" id="CHEBI:44337"/>
        <dbReference type="ChEBI" id="CHEBI:46911"/>
        <dbReference type="ChEBI" id="CHEBI:57805"/>
        <dbReference type="EC" id="2.3.1.35"/>
    </reaction>
</comment>
<dbReference type="HAMAP" id="MF_01106">
    <property type="entry name" value="ArgJ"/>
    <property type="match status" value="1"/>
</dbReference>
<keyword evidence="10" id="KW-1185">Reference proteome</keyword>
<dbReference type="Gene3D" id="3.60.70.12">
    <property type="entry name" value="L-amino peptidase D-ALA esterase/amidase"/>
    <property type="match status" value="1"/>
</dbReference>
<dbReference type="InterPro" id="IPR042195">
    <property type="entry name" value="ArgJ_beta_C"/>
</dbReference>
<feature type="site" description="Involved in the stabilization of negative charge on the oxyanion by the formation of the oxyanion hole" evidence="8">
    <location>
        <position position="108"/>
    </location>
</feature>
<evidence type="ECO:0000313" key="10">
    <source>
        <dbReference type="Proteomes" id="UP000280344"/>
    </source>
</evidence>
<dbReference type="UniPathway" id="UPA00068">
    <property type="reaction ID" value="UER00106"/>
</dbReference>
<comment type="pathway">
    <text evidence="8">Amino-acid biosynthesis; L-arginine biosynthesis; L-ornithine and N-acetyl-L-glutamate from L-glutamate and N(2)-acetyl-L-ornithine (cyclic): step 1/1.</text>
</comment>
<dbReference type="InterPro" id="IPR002813">
    <property type="entry name" value="Arg_biosynth_ArgJ"/>
</dbReference>
<feature type="site" description="Cleavage; by autolysis" evidence="8">
    <location>
        <begin position="176"/>
        <end position="177"/>
    </location>
</feature>
<dbReference type="OrthoDB" id="9804242at2"/>
<keyword evidence="7 8" id="KW-0012">Acyltransferase</keyword>
<feature type="binding site" evidence="8">
    <location>
        <position position="380"/>
    </location>
    <ligand>
        <name>substrate</name>
    </ligand>
</feature>
<dbReference type="InterPro" id="IPR016117">
    <property type="entry name" value="ArgJ-like_dom_sf"/>
</dbReference>
<feature type="active site" description="Nucleophile" evidence="8">
    <location>
        <position position="177"/>
    </location>
</feature>
<dbReference type="PANTHER" id="PTHR23100:SF0">
    <property type="entry name" value="ARGININE BIOSYNTHESIS BIFUNCTIONAL PROTEIN ARGJ, MITOCHONDRIAL"/>
    <property type="match status" value="1"/>
</dbReference>
<comment type="catalytic activity">
    <reaction evidence="8">
        <text>L-glutamate + acetyl-CoA = N-acetyl-L-glutamate + CoA + H(+)</text>
        <dbReference type="Rhea" id="RHEA:24292"/>
        <dbReference type="ChEBI" id="CHEBI:15378"/>
        <dbReference type="ChEBI" id="CHEBI:29985"/>
        <dbReference type="ChEBI" id="CHEBI:44337"/>
        <dbReference type="ChEBI" id="CHEBI:57287"/>
        <dbReference type="ChEBI" id="CHEBI:57288"/>
        <dbReference type="EC" id="2.3.1.1"/>
    </reaction>
</comment>
<name>A0A3Q9G3P9_9ACTO</name>
<keyword evidence="8" id="KW-0511">Multifunctional enzyme</keyword>
<dbReference type="GO" id="GO:0006592">
    <property type="term" value="P:ornithine biosynthetic process"/>
    <property type="evidence" value="ECO:0007669"/>
    <property type="project" value="TreeGrafter"/>
</dbReference>
<dbReference type="AlphaFoldDB" id="A0A3Q9G3P9"/>
<dbReference type="GO" id="GO:0006526">
    <property type="term" value="P:L-arginine biosynthetic process"/>
    <property type="evidence" value="ECO:0007669"/>
    <property type="project" value="UniProtKB-UniRule"/>
</dbReference>
<evidence type="ECO:0000256" key="2">
    <source>
        <dbReference type="ARBA" id="ARBA00006774"/>
    </source>
</evidence>
<evidence type="ECO:0000256" key="7">
    <source>
        <dbReference type="ARBA" id="ARBA00023315"/>
    </source>
</evidence>
<keyword evidence="8" id="KW-0055">Arginine biosynthesis</keyword>
<evidence type="ECO:0000313" key="9">
    <source>
        <dbReference type="EMBL" id="AZQ76658.1"/>
    </source>
</evidence>
<feature type="binding site" evidence="8">
    <location>
        <position position="177"/>
    </location>
    <ligand>
        <name>substrate</name>
    </ligand>
</feature>
<gene>
    <name evidence="8 9" type="primary">argJ</name>
    <name evidence="9" type="ORF">EJ997_04175</name>
</gene>
<dbReference type="GO" id="GO:0004358">
    <property type="term" value="F:L-glutamate N-acetyltransferase activity, acting on acetyl-L-ornithine as donor"/>
    <property type="evidence" value="ECO:0007669"/>
    <property type="project" value="UniProtKB-UniRule"/>
</dbReference>
<dbReference type="Gene3D" id="3.10.20.340">
    <property type="entry name" value="ArgJ beta chain, C-terminal domain"/>
    <property type="match status" value="1"/>
</dbReference>
<feature type="chain" id="PRO_5023407747" description="Arginine biosynthesis bifunctional protein ArgJ alpha chain" evidence="8">
    <location>
        <begin position="1"/>
        <end position="176"/>
    </location>
</feature>